<evidence type="ECO:0000313" key="2">
    <source>
        <dbReference type="EMBL" id="MFD2414790.1"/>
    </source>
</evidence>
<name>A0ABW5FKX8_9PSEU</name>
<evidence type="ECO:0000313" key="3">
    <source>
        <dbReference type="Proteomes" id="UP001597417"/>
    </source>
</evidence>
<gene>
    <name evidence="2" type="ORF">ACFSXZ_00410</name>
</gene>
<keyword evidence="1" id="KW-0732">Signal</keyword>
<dbReference type="EMBL" id="JBHUKR010000001">
    <property type="protein sequence ID" value="MFD2414790.1"/>
    <property type="molecule type" value="Genomic_DNA"/>
</dbReference>
<accession>A0ABW5FKX8</accession>
<evidence type="ECO:0000256" key="1">
    <source>
        <dbReference type="SAM" id="SignalP"/>
    </source>
</evidence>
<proteinExistence type="predicted"/>
<organism evidence="2 3">
    <name type="scientific">Amycolatopsis pigmentata</name>
    <dbReference type="NCBI Taxonomy" id="450801"/>
    <lineage>
        <taxon>Bacteria</taxon>
        <taxon>Bacillati</taxon>
        <taxon>Actinomycetota</taxon>
        <taxon>Actinomycetes</taxon>
        <taxon>Pseudonocardiales</taxon>
        <taxon>Pseudonocardiaceae</taxon>
        <taxon>Amycolatopsis</taxon>
    </lineage>
</organism>
<sequence length="88" mass="9713">MLRKVIASVGLAMSAFTGAALLAPAAAQAEGRWVYVQWWSATTPTENSAAHLRCAVTAQQSYSGHNFQCRDIPNANTFPRRVELWVEY</sequence>
<feature type="signal peptide" evidence="1">
    <location>
        <begin position="1"/>
        <end position="19"/>
    </location>
</feature>
<dbReference type="Proteomes" id="UP001597417">
    <property type="component" value="Unassembled WGS sequence"/>
</dbReference>
<comment type="caution">
    <text evidence="2">The sequence shown here is derived from an EMBL/GenBank/DDBJ whole genome shotgun (WGS) entry which is preliminary data.</text>
</comment>
<protein>
    <recommendedName>
        <fullName evidence="4">Secreted protein</fullName>
    </recommendedName>
</protein>
<reference evidence="3" key="1">
    <citation type="journal article" date="2019" name="Int. J. Syst. Evol. Microbiol.">
        <title>The Global Catalogue of Microorganisms (GCM) 10K type strain sequencing project: providing services to taxonomists for standard genome sequencing and annotation.</title>
        <authorList>
            <consortium name="The Broad Institute Genomics Platform"/>
            <consortium name="The Broad Institute Genome Sequencing Center for Infectious Disease"/>
            <person name="Wu L."/>
            <person name="Ma J."/>
        </authorList>
    </citation>
    <scope>NUCLEOTIDE SEQUENCE [LARGE SCALE GENOMIC DNA]</scope>
    <source>
        <strain evidence="3">CGMCC 4.7645</strain>
    </source>
</reference>
<feature type="chain" id="PRO_5046794161" description="Secreted protein" evidence="1">
    <location>
        <begin position="20"/>
        <end position="88"/>
    </location>
</feature>
<keyword evidence="3" id="KW-1185">Reference proteome</keyword>
<evidence type="ECO:0008006" key="4">
    <source>
        <dbReference type="Google" id="ProtNLM"/>
    </source>
</evidence>
<dbReference type="RefSeq" id="WP_378259986.1">
    <property type="nucleotide sequence ID" value="NZ_JBHUKR010000001.1"/>
</dbReference>